<name>A0ABD2HZX2_9BILA</name>
<proteinExistence type="predicted"/>
<keyword evidence="1" id="KW-0732">Signal</keyword>
<reference evidence="3 4" key="1">
    <citation type="submission" date="2024-10" db="EMBL/GenBank/DDBJ databases">
        <authorList>
            <person name="Kim D."/>
        </authorList>
    </citation>
    <scope>NUCLEOTIDE SEQUENCE [LARGE SCALE GENOMIC DNA]</scope>
    <source>
        <strain evidence="3">BH-2024</strain>
    </source>
</reference>
<accession>A0ABD2HZX2</accession>
<protein>
    <submittedName>
        <fullName evidence="3">Uncharacterized protein</fullName>
    </submittedName>
</protein>
<dbReference type="Proteomes" id="UP001620626">
    <property type="component" value="Unassembled WGS sequence"/>
</dbReference>
<feature type="chain" id="PRO_5044724083" evidence="1">
    <location>
        <begin position="28"/>
        <end position="78"/>
    </location>
</feature>
<dbReference type="EMBL" id="JBICBT010001366">
    <property type="protein sequence ID" value="KAL3071167.1"/>
    <property type="molecule type" value="Genomic_DNA"/>
</dbReference>
<evidence type="ECO:0000313" key="2">
    <source>
        <dbReference type="EMBL" id="KAL3071167.1"/>
    </source>
</evidence>
<feature type="signal peptide" evidence="1">
    <location>
        <begin position="1"/>
        <end position="27"/>
    </location>
</feature>
<organism evidence="3 4">
    <name type="scientific">Heterodera trifolii</name>
    <dbReference type="NCBI Taxonomy" id="157864"/>
    <lineage>
        <taxon>Eukaryota</taxon>
        <taxon>Metazoa</taxon>
        <taxon>Ecdysozoa</taxon>
        <taxon>Nematoda</taxon>
        <taxon>Chromadorea</taxon>
        <taxon>Rhabditida</taxon>
        <taxon>Tylenchina</taxon>
        <taxon>Tylenchomorpha</taxon>
        <taxon>Tylenchoidea</taxon>
        <taxon>Heteroderidae</taxon>
        <taxon>Heteroderinae</taxon>
        <taxon>Heterodera</taxon>
    </lineage>
</organism>
<keyword evidence="4" id="KW-1185">Reference proteome</keyword>
<evidence type="ECO:0000256" key="1">
    <source>
        <dbReference type="SAM" id="SignalP"/>
    </source>
</evidence>
<dbReference type="EMBL" id="JBICBT010001310">
    <property type="protein sequence ID" value="KAL3073829.1"/>
    <property type="molecule type" value="Genomic_DNA"/>
</dbReference>
<evidence type="ECO:0000313" key="3">
    <source>
        <dbReference type="EMBL" id="KAL3073829.1"/>
    </source>
</evidence>
<dbReference type="AlphaFoldDB" id="A0ABD2HZX2"/>
<evidence type="ECO:0000313" key="4">
    <source>
        <dbReference type="Proteomes" id="UP001620626"/>
    </source>
</evidence>
<gene>
    <name evidence="2" type="ORF">niasHT_036683</name>
    <name evidence="3" type="ORF">niasHT_036846</name>
</gene>
<comment type="caution">
    <text evidence="3">The sequence shown here is derived from an EMBL/GenBank/DDBJ whole genome shotgun (WGS) entry which is preliminary data.</text>
</comment>
<sequence length="78" mass="8505">MASSSIKIISFFVLALCIGIAIEQTQAYWWGVYNNYAYPSYVWYGKRQAGFGQSANVGETFGSGGSENANDGTAQNNY</sequence>